<gene>
    <name evidence="1" type="ORF">BpHYR1_051906</name>
</gene>
<accession>A0A3M7RM43</accession>
<reference evidence="1 2" key="1">
    <citation type="journal article" date="2018" name="Sci. Rep.">
        <title>Genomic signatures of local adaptation to the degree of environmental predictability in rotifers.</title>
        <authorList>
            <person name="Franch-Gras L."/>
            <person name="Hahn C."/>
            <person name="Garcia-Roger E.M."/>
            <person name="Carmona M.J."/>
            <person name="Serra M."/>
            <person name="Gomez A."/>
        </authorList>
    </citation>
    <scope>NUCLEOTIDE SEQUENCE [LARGE SCALE GENOMIC DNA]</scope>
    <source>
        <strain evidence="1">HYR1</strain>
    </source>
</reference>
<evidence type="ECO:0000313" key="2">
    <source>
        <dbReference type="Proteomes" id="UP000276133"/>
    </source>
</evidence>
<dbReference type="EMBL" id="REGN01003114">
    <property type="protein sequence ID" value="RNA24480.1"/>
    <property type="molecule type" value="Genomic_DNA"/>
</dbReference>
<keyword evidence="2" id="KW-1185">Reference proteome</keyword>
<name>A0A3M7RM43_BRAPC</name>
<protein>
    <submittedName>
        <fullName evidence="1">Uncharacterized protein</fullName>
    </submittedName>
</protein>
<organism evidence="1 2">
    <name type="scientific">Brachionus plicatilis</name>
    <name type="common">Marine rotifer</name>
    <name type="synonym">Brachionus muelleri</name>
    <dbReference type="NCBI Taxonomy" id="10195"/>
    <lineage>
        <taxon>Eukaryota</taxon>
        <taxon>Metazoa</taxon>
        <taxon>Spiralia</taxon>
        <taxon>Gnathifera</taxon>
        <taxon>Rotifera</taxon>
        <taxon>Eurotatoria</taxon>
        <taxon>Monogononta</taxon>
        <taxon>Pseudotrocha</taxon>
        <taxon>Ploima</taxon>
        <taxon>Brachionidae</taxon>
        <taxon>Brachionus</taxon>
    </lineage>
</organism>
<dbReference type="Proteomes" id="UP000276133">
    <property type="component" value="Unassembled WGS sequence"/>
</dbReference>
<proteinExistence type="predicted"/>
<dbReference type="AlphaFoldDB" id="A0A3M7RM43"/>
<evidence type="ECO:0000313" key="1">
    <source>
        <dbReference type="EMBL" id="RNA24480.1"/>
    </source>
</evidence>
<sequence>MVNRHLCAELITFSDSLFRSFIILLAKNKSKTFDHFRTFKQIDIITNQKLLTTFELLSGFKNEFDLQLDMKLNKSCHLLRKLIKIEIRFLFPKCLL</sequence>
<comment type="caution">
    <text evidence="1">The sequence shown here is derived from an EMBL/GenBank/DDBJ whole genome shotgun (WGS) entry which is preliminary data.</text>
</comment>